<protein>
    <submittedName>
        <fullName evidence="1">Uncharacterized protein</fullName>
    </submittedName>
</protein>
<organism evidence="1 2">
    <name type="scientific">Agrobacterium pusense</name>
    <dbReference type="NCBI Taxonomy" id="648995"/>
    <lineage>
        <taxon>Bacteria</taxon>
        <taxon>Pseudomonadati</taxon>
        <taxon>Pseudomonadota</taxon>
        <taxon>Alphaproteobacteria</taxon>
        <taxon>Hyphomicrobiales</taxon>
        <taxon>Rhizobiaceae</taxon>
        <taxon>Rhizobium/Agrobacterium group</taxon>
        <taxon>Agrobacterium</taxon>
    </lineage>
</organism>
<proteinExistence type="predicted"/>
<accession>A0AA44J0I3</accession>
<sequence length="153" mass="17241">MADQVAALRAVFDFLENGTPVPLDAKARVRPGLKEYFSALDHGRPASLDFALGLKSHGGVTAHKAVVKAERDTLLQSLAGSHWPGQPVATVSRQMYAEFCRYEKTRWQRERERQQAPSSEPHRTFWQLLQMRSRVPGPDHLRKILAVVFQGPI</sequence>
<dbReference type="RefSeq" id="WP_172874048.1">
    <property type="nucleotide sequence ID" value="NZ_JABRWL010000006.1"/>
</dbReference>
<comment type="caution">
    <text evidence="1">The sequence shown here is derived from an EMBL/GenBank/DDBJ whole genome shotgun (WGS) entry which is preliminary data.</text>
</comment>
<evidence type="ECO:0000313" key="2">
    <source>
        <dbReference type="Proteomes" id="UP001155820"/>
    </source>
</evidence>
<name>A0AA44J0I3_9HYPH</name>
<keyword evidence="2" id="KW-1185">Reference proteome</keyword>
<dbReference type="EMBL" id="JABRWM010000006">
    <property type="protein sequence ID" value="NRF21563.1"/>
    <property type="molecule type" value="Genomic_DNA"/>
</dbReference>
<dbReference type="AlphaFoldDB" id="A0AA44J0I3"/>
<reference evidence="1" key="1">
    <citation type="submission" date="2019-07" db="EMBL/GenBank/DDBJ databases">
        <title>FDA dAtabase for Regulatory Grade micrObial Sequences (FDA-ARGOS): Supporting development and validation of Infectious Disease Dx tests.</title>
        <authorList>
            <person name="Bachman M."/>
            <person name="Young C."/>
            <person name="Tallon L."/>
            <person name="Sadzewicz L."/>
            <person name="Vavikolanu K."/>
            <person name="Mehta A."/>
            <person name="Aluvathingal J."/>
            <person name="Nadendla S."/>
            <person name="Nandy P."/>
            <person name="Geyer C."/>
            <person name="Yan Y."/>
            <person name="Sichtig H."/>
        </authorList>
    </citation>
    <scope>NUCLEOTIDE SEQUENCE</scope>
    <source>
        <strain evidence="1">FDAARGOS_618</strain>
    </source>
</reference>
<evidence type="ECO:0000313" key="1">
    <source>
        <dbReference type="EMBL" id="NRF21563.1"/>
    </source>
</evidence>
<gene>
    <name evidence="1" type="ORF">FOB26_21120</name>
</gene>
<dbReference type="Proteomes" id="UP001155820">
    <property type="component" value="Unassembled WGS sequence"/>
</dbReference>